<dbReference type="Proteomes" id="UP001058271">
    <property type="component" value="Chromosome"/>
</dbReference>
<evidence type="ECO:0008006" key="3">
    <source>
        <dbReference type="Google" id="ProtNLM"/>
    </source>
</evidence>
<protein>
    <recommendedName>
        <fullName evidence="3">Asp23/Gls24 family envelope stress response protein</fullName>
    </recommendedName>
</protein>
<evidence type="ECO:0000313" key="2">
    <source>
        <dbReference type="Proteomes" id="UP001058271"/>
    </source>
</evidence>
<gene>
    <name evidence="1" type="ORF">Drose_16080</name>
</gene>
<organism evidence="1 2">
    <name type="scientific">Dactylosporangium roseum</name>
    <dbReference type="NCBI Taxonomy" id="47989"/>
    <lineage>
        <taxon>Bacteria</taxon>
        <taxon>Bacillati</taxon>
        <taxon>Actinomycetota</taxon>
        <taxon>Actinomycetes</taxon>
        <taxon>Micromonosporales</taxon>
        <taxon>Micromonosporaceae</taxon>
        <taxon>Dactylosporangium</taxon>
    </lineage>
</organism>
<keyword evidence="2" id="KW-1185">Reference proteome</keyword>
<accession>A0ABY5ZBY3</accession>
<evidence type="ECO:0000313" key="1">
    <source>
        <dbReference type="EMBL" id="UWZ39605.1"/>
    </source>
</evidence>
<dbReference type="EMBL" id="CP073721">
    <property type="protein sequence ID" value="UWZ39605.1"/>
    <property type="molecule type" value="Genomic_DNA"/>
</dbReference>
<dbReference type="RefSeq" id="WP_260729027.1">
    <property type="nucleotide sequence ID" value="NZ_BAAABS010000003.1"/>
</dbReference>
<proteinExistence type="predicted"/>
<sequence length="126" mass="13286">MSSSARIRQPAAAVVDGVDVDAVAVAVRACPGVDDLYRGRPGGPATCLPGRWVYGLRVDPHVLEVQVRARWGVPAVEVAVQIRHALRTLALARRVDVIIADLADPAAPELDHSAGKVPITVSGQDQ</sequence>
<name>A0ABY5ZBY3_9ACTN</name>
<reference evidence="1" key="1">
    <citation type="submission" date="2021-04" db="EMBL/GenBank/DDBJ databases">
        <title>Biosynthetic gene clusters of Dactylosporangioum roseum.</title>
        <authorList>
            <person name="Hartkoorn R.C."/>
            <person name="Beaudoing E."/>
            <person name="Hot D."/>
            <person name="Moureu S."/>
        </authorList>
    </citation>
    <scope>NUCLEOTIDE SEQUENCE</scope>
    <source>
        <strain evidence="1">NRRL B-16295</strain>
    </source>
</reference>